<feature type="compositionally biased region" description="Polar residues" evidence="1">
    <location>
        <begin position="16"/>
        <end position="28"/>
    </location>
</feature>
<organism evidence="2 3">
    <name type="scientific">Mycolicibacterium goodii</name>
    <name type="common">Mycobacterium goodii</name>
    <dbReference type="NCBI Taxonomy" id="134601"/>
    <lineage>
        <taxon>Bacteria</taxon>
        <taxon>Bacillati</taxon>
        <taxon>Actinomycetota</taxon>
        <taxon>Actinomycetes</taxon>
        <taxon>Mycobacteriales</taxon>
        <taxon>Mycobacteriaceae</taxon>
        <taxon>Mycolicibacterium</taxon>
    </lineage>
</organism>
<accession>A0A0K0XDZ5</accession>
<name>A0A0K0XDZ5_MYCGD</name>
<dbReference type="OrthoDB" id="4636645at2"/>
<dbReference type="KEGG" id="mgo:AFA91_31000"/>
<evidence type="ECO:0000313" key="3">
    <source>
        <dbReference type="Proteomes" id="UP000062255"/>
    </source>
</evidence>
<feature type="region of interest" description="Disordered" evidence="1">
    <location>
        <begin position="1"/>
        <end position="90"/>
    </location>
</feature>
<feature type="compositionally biased region" description="Low complexity" evidence="1">
    <location>
        <begin position="34"/>
        <end position="90"/>
    </location>
</feature>
<dbReference type="Proteomes" id="UP000062255">
    <property type="component" value="Chromosome"/>
</dbReference>
<proteinExistence type="predicted"/>
<dbReference type="STRING" id="134601.AFA91_31000"/>
<dbReference type="EMBL" id="CP012150">
    <property type="protein sequence ID" value="AKS35606.1"/>
    <property type="molecule type" value="Genomic_DNA"/>
</dbReference>
<gene>
    <name evidence="2" type="ORF">AFA91_31000</name>
</gene>
<dbReference type="PATRIC" id="fig|134601.6.peg.6411"/>
<sequence>MTITSGGTAADDRPVTTVSAQTNTSTIKPKTETDPAAPVAPTATAAPAPAAPAEAVAVSAQTATPSSSPAPAAGSTSGAEAGTTVAAAESRAASAPAPAVSTMEAPAVPATAPPAPAVATAAPPDLRALVAQLLKMLATSAVEAVEAVVALMMADLRVVFGVPSLGQGVANRHVPNALHPSDSIVVLLKQTLTRSSLSDLSAPTFDRARTSRLGFDELTPVTPVTVMLKSTVPVLADGARHPGSLGLPTPTEQAVTALVAMSIWALLYSALPGLSGLAAAGATGVRIGYRQAKARMTLHDMEFARFVRSGPIGVVRTGSPVLVAARADEAAVRHLKIAS</sequence>
<reference evidence="2 3" key="1">
    <citation type="submission" date="2015-07" db="EMBL/GenBank/DDBJ databases">
        <title>Complete genome sequence of Mycobacterium goodii X7B, a facultative thermophilic biodesulfurizing bacterium.</title>
        <authorList>
            <person name="Yu B."/>
            <person name="Li F."/>
            <person name="Xu P."/>
        </authorList>
    </citation>
    <scope>NUCLEOTIDE SEQUENCE [LARGE SCALE GENOMIC DNA]</scope>
    <source>
        <strain evidence="2 3">X7B</strain>
    </source>
</reference>
<evidence type="ECO:0000313" key="2">
    <source>
        <dbReference type="EMBL" id="AKS35606.1"/>
    </source>
</evidence>
<dbReference type="AlphaFoldDB" id="A0A0K0XDZ5"/>
<evidence type="ECO:0000256" key="1">
    <source>
        <dbReference type="SAM" id="MobiDB-lite"/>
    </source>
</evidence>
<protein>
    <submittedName>
        <fullName evidence="2">Uncharacterized protein</fullName>
    </submittedName>
</protein>